<dbReference type="Proteomes" id="UP000270094">
    <property type="component" value="Unassembled WGS sequence"/>
</dbReference>
<sequence length="72" mass="8179">MVVTVATVHQSYCPVHQFWYLVQEMTQRLCPQQCSMATTSKYKLEDELLQGMKMSGIIQPTRQMLGVCAPLA</sequence>
<evidence type="ECO:0000313" key="1">
    <source>
        <dbReference type="EMBL" id="VDM73576.1"/>
    </source>
</evidence>
<gene>
    <name evidence="1" type="ORF">SVUK_LOCUS8574</name>
</gene>
<keyword evidence="2" id="KW-1185">Reference proteome</keyword>
<reference evidence="1 2" key="1">
    <citation type="submission" date="2018-11" db="EMBL/GenBank/DDBJ databases">
        <authorList>
            <consortium name="Pathogen Informatics"/>
        </authorList>
    </citation>
    <scope>NUCLEOTIDE SEQUENCE [LARGE SCALE GENOMIC DNA]</scope>
</reference>
<accession>A0A3P7ITY4</accession>
<proteinExistence type="predicted"/>
<evidence type="ECO:0000313" key="2">
    <source>
        <dbReference type="Proteomes" id="UP000270094"/>
    </source>
</evidence>
<protein>
    <submittedName>
        <fullName evidence="1">Uncharacterized protein</fullName>
    </submittedName>
</protein>
<name>A0A3P7ITY4_STRVU</name>
<dbReference type="AlphaFoldDB" id="A0A3P7ITY4"/>
<organism evidence="1 2">
    <name type="scientific">Strongylus vulgaris</name>
    <name type="common">Blood worm</name>
    <dbReference type="NCBI Taxonomy" id="40348"/>
    <lineage>
        <taxon>Eukaryota</taxon>
        <taxon>Metazoa</taxon>
        <taxon>Ecdysozoa</taxon>
        <taxon>Nematoda</taxon>
        <taxon>Chromadorea</taxon>
        <taxon>Rhabditida</taxon>
        <taxon>Rhabditina</taxon>
        <taxon>Rhabditomorpha</taxon>
        <taxon>Strongyloidea</taxon>
        <taxon>Strongylidae</taxon>
        <taxon>Strongylus</taxon>
    </lineage>
</organism>
<dbReference type="EMBL" id="UYYB01031395">
    <property type="protein sequence ID" value="VDM73576.1"/>
    <property type="molecule type" value="Genomic_DNA"/>
</dbReference>